<dbReference type="PROSITE" id="PS50102">
    <property type="entry name" value="RRM"/>
    <property type="match status" value="1"/>
</dbReference>
<keyword evidence="2" id="KW-0863">Zinc-finger</keyword>
<evidence type="ECO:0000256" key="2">
    <source>
        <dbReference type="PROSITE-ProRule" id="PRU00723"/>
    </source>
</evidence>
<dbReference type="InterPro" id="IPR012677">
    <property type="entry name" value="Nucleotide-bd_a/b_plait_sf"/>
</dbReference>
<feature type="non-terminal residue" evidence="7">
    <location>
        <position position="1093"/>
    </location>
</feature>
<gene>
    <name evidence="7" type="ORF">GSMUA_221510.1</name>
</gene>
<feature type="zinc finger region" description="C3H1-type" evidence="2">
    <location>
        <begin position="237"/>
        <end position="264"/>
    </location>
</feature>
<dbReference type="PROSITE" id="PS50089">
    <property type="entry name" value="ZF_RING_2"/>
    <property type="match status" value="1"/>
</dbReference>
<dbReference type="Pfam" id="PF00076">
    <property type="entry name" value="RRM_1"/>
    <property type="match status" value="1"/>
</dbReference>
<keyword evidence="1" id="KW-0694">RNA-binding</keyword>
<dbReference type="Pfam" id="PF14570">
    <property type="entry name" value="zf-RING_4"/>
    <property type="match status" value="1"/>
</dbReference>
<accession>A0A8D6ZPR6</accession>
<dbReference type="Gene3D" id="3.30.70.330">
    <property type="match status" value="1"/>
</dbReference>
<dbReference type="InterPro" id="IPR039780">
    <property type="entry name" value="Mot2"/>
</dbReference>
<feature type="compositionally biased region" description="Polar residues" evidence="3">
    <location>
        <begin position="287"/>
        <end position="296"/>
    </location>
</feature>
<evidence type="ECO:0000313" key="7">
    <source>
        <dbReference type="EMBL" id="CAG1834046.1"/>
    </source>
</evidence>
<dbReference type="InterPro" id="IPR000504">
    <property type="entry name" value="RRM_dom"/>
</dbReference>
<dbReference type="InterPro" id="IPR000571">
    <property type="entry name" value="Znf_CCCH"/>
</dbReference>
<evidence type="ECO:0000256" key="3">
    <source>
        <dbReference type="SAM" id="MobiDB-lite"/>
    </source>
</evidence>
<dbReference type="GO" id="GO:0004842">
    <property type="term" value="F:ubiquitin-protein transferase activity"/>
    <property type="evidence" value="ECO:0007669"/>
    <property type="project" value="InterPro"/>
</dbReference>
<protein>
    <submittedName>
        <fullName evidence="7">(wild Malaysian banana) hypothetical protein</fullName>
    </submittedName>
</protein>
<feature type="domain" description="RING-type" evidence="4">
    <location>
        <begin position="51"/>
        <end position="99"/>
    </location>
</feature>
<feature type="domain" description="C3H1-type" evidence="6">
    <location>
        <begin position="237"/>
        <end position="264"/>
    </location>
</feature>
<evidence type="ECO:0000259" key="4">
    <source>
        <dbReference type="PROSITE" id="PS50089"/>
    </source>
</evidence>
<dbReference type="SUPFAM" id="SSF57850">
    <property type="entry name" value="RING/U-box"/>
    <property type="match status" value="1"/>
</dbReference>
<dbReference type="GO" id="GO:0008270">
    <property type="term" value="F:zinc ion binding"/>
    <property type="evidence" value="ECO:0007669"/>
    <property type="project" value="UniProtKB-KW"/>
</dbReference>
<dbReference type="EMBL" id="HG996474">
    <property type="protein sequence ID" value="CAG1834046.1"/>
    <property type="molecule type" value="Genomic_DNA"/>
</dbReference>
<dbReference type="PROSITE" id="PS50103">
    <property type="entry name" value="ZF_C3H1"/>
    <property type="match status" value="1"/>
</dbReference>
<dbReference type="AlphaFoldDB" id="A0A8D6ZPR6"/>
<dbReference type="SMART" id="SM00361">
    <property type="entry name" value="RRM_1"/>
    <property type="match status" value="1"/>
</dbReference>
<proteinExistence type="predicted"/>
<sequence length="1093" mass="120291">FSTSPYFFPLSSPLSVFSPLARARPLDPSLSDSATSPLPTATMSDDGERTCPLCAEEMDLTDQQLKPCKCGYEICIWCWHHIIEMAEKEDTEARCPACRTPYDKDRVLKVAAANSERIIAEMYSEKKQKSQRAKTKISAEAMKHLSSVRVMQKNLVYITGLPTSLCDESILERKEYFGQYGKVLKVSISRPAGTSFQKTSNSAFGVYITYAKDEEAVRCIQAVHNFVLEGKSLRACYGTTKYCRAWLRNMTCSNPDCLYLHDIGSQEDSFTKDEIISAYTRSRVPQIASSNSQRRSGNVLPSPMDDLNNNGTVLDKHPVKSACNSASSQVKGLPLNTGAGKSNALPAAASWGLRGSNCRLLASSVQYSQTHAKQKVETINNSSLHSLLSRSPKHSSAQHDGLLMTSKIPESKEAVGAISGPLEPLQLGTLADLQLTLSPETIVNDDSSLRPSSNDDAIVTSKPGEEIKMAELDEWSRRLEYVRPDAGRQHQISSSEWSKQVVSEISDTSHVSSGSLSSSPAVALEEKERDIALNCIDMKPRNTIISKNHVRQFSNSGPDRVIHDSTVVNGEVQSMGSGFSSVNIDGHDMENQLDIDQHQTLSSDLCSSERSRSRDLDSAPVALSTNELTDWNSKPSKQQLISFMDGKEDSVKVHNNQSVPCLSPQDTNTNHASSTSCSDGLGSKQHQFIDSSLDMDRKQVTMCSLGDKESAVHNGHREDDISSNSFSRSDLSCPGFNCMEENMRTGGDNNSSVDKMGESNIISNILSLDFNPWDDSLSSSDSLVKLLGEKEDQDGSFKLSNSWKSLTSNQSRFSFARQESQASLLEPHVGEIDNAQRLHSLSQDSYKDSFHNRLQFNDSEGSYVITSGDTLSDRTTSVSKAKITAPPGFSAPSRAPPPGFSIPDRFNQAYEGYTGGNNYQSDLIGNSCDVEFIDPAILAIGKGRIHPGPNNSAFGLKSSFPEQICTSSSDPRLHLMMQQSVSSNQNMRIPDQMGERFLPLNDAYIASQFLAKSHSSVSPFSQLSYQQLRNSPFPNNQWDACNSYNGIRTGNDIGMSEIFRNERFGLNDYYTSTHENKFHIPSTGDLYNRAFGM</sequence>
<keyword evidence="2" id="KW-0862">Zinc</keyword>
<dbReference type="GO" id="GO:0003723">
    <property type="term" value="F:RNA binding"/>
    <property type="evidence" value="ECO:0007669"/>
    <property type="project" value="UniProtKB-UniRule"/>
</dbReference>
<feature type="region of interest" description="Disordered" evidence="3">
    <location>
        <begin position="286"/>
        <end position="309"/>
    </location>
</feature>
<dbReference type="InterPro" id="IPR001841">
    <property type="entry name" value="Znf_RING"/>
</dbReference>
<dbReference type="PANTHER" id="PTHR12603:SF36">
    <property type="entry name" value="RNA BINDING (RRM_RBD_RNP MOTIFS) FAMILY PROTEIN"/>
    <property type="match status" value="1"/>
</dbReference>
<name>A0A8D6ZPR6_MUSAM</name>
<keyword evidence="2" id="KW-0479">Metal-binding</keyword>
<organism evidence="7">
    <name type="scientific">Musa acuminata subsp. malaccensis</name>
    <name type="common">Wild banana</name>
    <name type="synonym">Musa malaccensis</name>
    <dbReference type="NCBI Taxonomy" id="214687"/>
    <lineage>
        <taxon>Eukaryota</taxon>
        <taxon>Viridiplantae</taxon>
        <taxon>Streptophyta</taxon>
        <taxon>Embryophyta</taxon>
        <taxon>Tracheophyta</taxon>
        <taxon>Spermatophyta</taxon>
        <taxon>Magnoliopsida</taxon>
        <taxon>Liliopsida</taxon>
        <taxon>Zingiberales</taxon>
        <taxon>Musaceae</taxon>
        <taxon>Musa</taxon>
    </lineage>
</organism>
<reference evidence="7" key="1">
    <citation type="submission" date="2021-03" db="EMBL/GenBank/DDBJ databases">
        <authorList>
            <consortium name="Genoscope - CEA"/>
            <person name="William W."/>
        </authorList>
    </citation>
    <scope>NUCLEOTIDE SEQUENCE</scope>
    <source>
        <strain evidence="7">Doubled-haploid Pahang</strain>
    </source>
</reference>
<evidence type="ECO:0000259" key="5">
    <source>
        <dbReference type="PROSITE" id="PS50102"/>
    </source>
</evidence>
<dbReference type="InterPro" id="IPR013083">
    <property type="entry name" value="Znf_RING/FYVE/PHD"/>
</dbReference>
<feature type="region of interest" description="Disordered" evidence="3">
    <location>
        <begin position="656"/>
        <end position="681"/>
    </location>
</feature>
<dbReference type="InterPro" id="IPR035979">
    <property type="entry name" value="RBD_domain_sf"/>
</dbReference>
<evidence type="ECO:0000256" key="1">
    <source>
        <dbReference type="PROSITE-ProRule" id="PRU00176"/>
    </source>
</evidence>
<dbReference type="FunFam" id="3.30.70.330:FF:000161">
    <property type="entry name" value="RNA binding (RRM/RBD/RNP motifs) family protein"/>
    <property type="match status" value="1"/>
</dbReference>
<dbReference type="GO" id="GO:0030014">
    <property type="term" value="C:CCR4-NOT complex"/>
    <property type="evidence" value="ECO:0007669"/>
    <property type="project" value="InterPro"/>
</dbReference>
<dbReference type="InterPro" id="IPR039515">
    <property type="entry name" value="NOT4_mRING-HC-C4C4"/>
</dbReference>
<evidence type="ECO:0000259" key="6">
    <source>
        <dbReference type="PROSITE" id="PS50103"/>
    </source>
</evidence>
<dbReference type="InterPro" id="IPR003954">
    <property type="entry name" value="RRM_euk-type"/>
</dbReference>
<dbReference type="CDD" id="cd12438">
    <property type="entry name" value="RRM_CNOT4"/>
    <property type="match status" value="1"/>
</dbReference>
<dbReference type="Gene3D" id="3.30.40.10">
    <property type="entry name" value="Zinc/RING finger domain, C3HC4 (zinc finger)"/>
    <property type="match status" value="1"/>
</dbReference>
<dbReference type="InterPro" id="IPR034261">
    <property type="entry name" value="CNOT4_RRM"/>
</dbReference>
<dbReference type="CDD" id="cd16618">
    <property type="entry name" value="mRING-HC-C4C4_CNOT4"/>
    <property type="match status" value="1"/>
</dbReference>
<dbReference type="PANTHER" id="PTHR12603">
    <property type="entry name" value="CCR4-NOT TRANSCRIPTION COMPLEX RELATED"/>
    <property type="match status" value="1"/>
</dbReference>
<dbReference type="SUPFAM" id="SSF54928">
    <property type="entry name" value="RNA-binding domain, RBD"/>
    <property type="match status" value="1"/>
</dbReference>
<feature type="domain" description="RRM" evidence="5">
    <location>
        <begin position="154"/>
        <end position="240"/>
    </location>
</feature>